<dbReference type="PANTHER" id="PTHR11042:SF183">
    <property type="entry name" value="MEMBRANE-ASSOCIATED TYROSINE- AND THREONINE-SPECIFIC CDC2-INHIBITORY KINASE"/>
    <property type="match status" value="1"/>
</dbReference>
<dbReference type="Gene3D" id="1.10.510.10">
    <property type="entry name" value="Transferase(Phosphotransferase) domain 1"/>
    <property type="match status" value="1"/>
</dbReference>
<evidence type="ECO:0000256" key="9">
    <source>
        <dbReference type="ARBA" id="ARBA00023306"/>
    </source>
</evidence>
<dbReference type="SUPFAM" id="SSF56112">
    <property type="entry name" value="Protein kinase-like (PK-like)"/>
    <property type="match status" value="1"/>
</dbReference>
<evidence type="ECO:0000313" key="16">
    <source>
        <dbReference type="EMBL" id="EFO84540.1"/>
    </source>
</evidence>
<dbReference type="GO" id="GO:0004674">
    <property type="term" value="F:protein serine/threonine kinase activity"/>
    <property type="evidence" value="ECO:0007669"/>
    <property type="project" value="UniProtKB-KW"/>
</dbReference>
<dbReference type="Pfam" id="PF00069">
    <property type="entry name" value="Pkinase"/>
    <property type="match status" value="1"/>
</dbReference>
<feature type="region of interest" description="Disordered" evidence="14">
    <location>
        <begin position="27"/>
        <end position="57"/>
    </location>
</feature>
<feature type="binding site" evidence="13">
    <location>
        <position position="140"/>
    </location>
    <ligand>
        <name>ATP</name>
        <dbReference type="ChEBI" id="CHEBI:30616"/>
    </ligand>
</feature>
<dbReference type="RefSeq" id="XP_003097119.2">
    <property type="nucleotide sequence ID" value="XM_003097071.2"/>
</dbReference>
<evidence type="ECO:0000259" key="15">
    <source>
        <dbReference type="PROSITE" id="PS50011"/>
    </source>
</evidence>
<protein>
    <recommendedName>
        <fullName evidence="1">non-specific serine/threonine protein kinase</fullName>
        <ecNumber evidence="1">2.7.11.1</ecNumber>
    </recommendedName>
</protein>
<keyword evidence="5 13" id="KW-0547">Nucleotide-binding</keyword>
<comment type="catalytic activity">
    <reaction evidence="12">
        <text>L-seryl-[protein] + ATP = O-phospho-L-seryl-[protein] + ADP + H(+)</text>
        <dbReference type="Rhea" id="RHEA:17989"/>
        <dbReference type="Rhea" id="RHEA-COMP:9863"/>
        <dbReference type="Rhea" id="RHEA-COMP:11604"/>
        <dbReference type="ChEBI" id="CHEBI:15378"/>
        <dbReference type="ChEBI" id="CHEBI:29999"/>
        <dbReference type="ChEBI" id="CHEBI:30616"/>
        <dbReference type="ChEBI" id="CHEBI:83421"/>
        <dbReference type="ChEBI" id="CHEBI:456216"/>
        <dbReference type="EC" id="2.7.11.1"/>
    </reaction>
</comment>
<dbReference type="STRING" id="31234.E3N3A1"/>
<dbReference type="InterPro" id="IPR000719">
    <property type="entry name" value="Prot_kinase_dom"/>
</dbReference>
<keyword evidence="9" id="KW-0131">Cell cycle</keyword>
<dbReference type="InterPro" id="IPR050339">
    <property type="entry name" value="CC_SR_Kinase"/>
</dbReference>
<dbReference type="EMBL" id="DS268518">
    <property type="protein sequence ID" value="EFO84540.1"/>
    <property type="molecule type" value="Genomic_DNA"/>
</dbReference>
<comment type="similarity">
    <text evidence="10">Belongs to the protein kinase superfamily. Ser/Thr protein kinase family. GCN2 subfamily.</text>
</comment>
<evidence type="ECO:0000256" key="13">
    <source>
        <dbReference type="PROSITE-ProRule" id="PRU10141"/>
    </source>
</evidence>
<sequence>MFCQPSTSTATPTWIRCPQKEAIVLRRRSEGQSTPRAPARSANESQLSTKRERATPKVATAPKVVKTSTRKSVFNKKRSTDGFITFGGQKPLSSSPLYDPSKGISFFEQSFGIEGVLGRGSFGEVVAARCRLDGHVYAVKRTVQKSSTALKHQEALSLLRIPSHQNVLEFYQAWEEEEHVYIQTEVCHQTLLNWSTCVGGLAERDTWNVLVDLMQAVDHLHRINMIHNDIKPENVLLTRAGVCKLGDFGLAMEVRPNENHLEEGDNRYMAPEILTMGASKATDIFSLGATILETLTDLEMPTGGEAWHDVRDGLIPERMFKGASTDLRELMDAMMAKDPEERATIEMLLEHPGIQKRLEERNRYVKEMELNPQLAEPIYLTLPLLAESPENQKATDAKEDDVTPPLNFNRRLTLSTSPRRSPTGGPKKLDFGILDDDDSPKENIPSRLNFDDEDSDSDEEEIQPTRRPCKRRCESVEGTPNKRPPPRRRPNTFSTPLRQPCFDD</sequence>
<dbReference type="GO" id="GO:0005524">
    <property type="term" value="F:ATP binding"/>
    <property type="evidence" value="ECO:0007669"/>
    <property type="project" value="UniProtKB-UniRule"/>
</dbReference>
<dbReference type="SMART" id="SM00220">
    <property type="entry name" value="S_TKc"/>
    <property type="match status" value="1"/>
</dbReference>
<dbReference type="Proteomes" id="UP000008281">
    <property type="component" value="Unassembled WGS sequence"/>
</dbReference>
<keyword evidence="4" id="KW-0479">Metal-binding</keyword>
<keyword evidence="7 13" id="KW-0067">ATP-binding</keyword>
<dbReference type="GO" id="GO:0046872">
    <property type="term" value="F:metal ion binding"/>
    <property type="evidence" value="ECO:0007669"/>
    <property type="project" value="UniProtKB-KW"/>
</dbReference>
<gene>
    <name evidence="16" type="ORF">CRE_22594</name>
</gene>
<evidence type="ECO:0000256" key="3">
    <source>
        <dbReference type="ARBA" id="ARBA00022679"/>
    </source>
</evidence>
<dbReference type="GeneID" id="9806743"/>
<dbReference type="OMA" id="NYLQMEY"/>
<dbReference type="GO" id="GO:0005634">
    <property type="term" value="C:nucleus"/>
    <property type="evidence" value="ECO:0007669"/>
    <property type="project" value="TreeGrafter"/>
</dbReference>
<dbReference type="OrthoDB" id="5337378at2759"/>
<dbReference type="CTD" id="9806743"/>
<dbReference type="GO" id="GO:0051321">
    <property type="term" value="P:meiotic cell cycle"/>
    <property type="evidence" value="ECO:0007669"/>
    <property type="project" value="TreeGrafter"/>
</dbReference>
<name>E3N3A1_CAERE</name>
<comment type="catalytic activity">
    <reaction evidence="11">
        <text>L-threonyl-[protein] + ATP = O-phospho-L-threonyl-[protein] + ADP + H(+)</text>
        <dbReference type="Rhea" id="RHEA:46608"/>
        <dbReference type="Rhea" id="RHEA-COMP:11060"/>
        <dbReference type="Rhea" id="RHEA-COMP:11605"/>
        <dbReference type="ChEBI" id="CHEBI:15378"/>
        <dbReference type="ChEBI" id="CHEBI:30013"/>
        <dbReference type="ChEBI" id="CHEBI:30616"/>
        <dbReference type="ChEBI" id="CHEBI:61977"/>
        <dbReference type="ChEBI" id="CHEBI:456216"/>
        <dbReference type="EC" id="2.7.11.1"/>
    </reaction>
</comment>
<evidence type="ECO:0000256" key="10">
    <source>
        <dbReference type="ARBA" id="ARBA00037982"/>
    </source>
</evidence>
<keyword evidence="6" id="KW-0418">Kinase</keyword>
<feature type="compositionally biased region" description="Low complexity" evidence="14">
    <location>
        <begin position="410"/>
        <end position="423"/>
    </location>
</feature>
<dbReference type="PROSITE" id="PS00107">
    <property type="entry name" value="PROTEIN_KINASE_ATP"/>
    <property type="match status" value="1"/>
</dbReference>
<dbReference type="AlphaFoldDB" id="E3N3A1"/>
<evidence type="ECO:0000256" key="14">
    <source>
        <dbReference type="SAM" id="MobiDB-lite"/>
    </source>
</evidence>
<evidence type="ECO:0000256" key="11">
    <source>
        <dbReference type="ARBA" id="ARBA00047899"/>
    </source>
</evidence>
<evidence type="ECO:0000256" key="5">
    <source>
        <dbReference type="ARBA" id="ARBA00022741"/>
    </source>
</evidence>
<evidence type="ECO:0000256" key="12">
    <source>
        <dbReference type="ARBA" id="ARBA00048679"/>
    </source>
</evidence>
<dbReference type="Gene3D" id="3.30.200.20">
    <property type="entry name" value="Phosphorylase Kinase, domain 1"/>
    <property type="match status" value="1"/>
</dbReference>
<organism evidence="17">
    <name type="scientific">Caenorhabditis remanei</name>
    <name type="common">Caenorhabditis vulgaris</name>
    <dbReference type="NCBI Taxonomy" id="31234"/>
    <lineage>
        <taxon>Eukaryota</taxon>
        <taxon>Metazoa</taxon>
        <taxon>Ecdysozoa</taxon>
        <taxon>Nematoda</taxon>
        <taxon>Chromadorea</taxon>
        <taxon>Rhabditida</taxon>
        <taxon>Rhabditina</taxon>
        <taxon>Rhabditomorpha</taxon>
        <taxon>Rhabditoidea</taxon>
        <taxon>Rhabditidae</taxon>
        <taxon>Peloderinae</taxon>
        <taxon>Caenorhabditis</taxon>
    </lineage>
</organism>
<dbReference type="PROSITE" id="PS50011">
    <property type="entry name" value="PROTEIN_KINASE_DOM"/>
    <property type="match status" value="1"/>
</dbReference>
<dbReference type="EC" id="2.7.11.1" evidence="1"/>
<keyword evidence="2" id="KW-0723">Serine/threonine-protein kinase</keyword>
<dbReference type="PANTHER" id="PTHR11042">
    <property type="entry name" value="EUKARYOTIC TRANSLATION INITIATION FACTOR 2-ALPHA KINASE EIF2-ALPHA KINASE -RELATED"/>
    <property type="match status" value="1"/>
</dbReference>
<reference evidence="16" key="1">
    <citation type="submission" date="2007-07" db="EMBL/GenBank/DDBJ databases">
        <title>PCAP assembly of the Caenorhabditis remanei genome.</title>
        <authorList>
            <consortium name="The Caenorhabditis remanei Sequencing Consortium"/>
            <person name="Wilson R.K."/>
        </authorList>
    </citation>
    <scope>NUCLEOTIDE SEQUENCE [LARGE SCALE GENOMIC DNA]</scope>
    <source>
        <strain evidence="16">PB4641</strain>
    </source>
</reference>
<keyword evidence="8" id="KW-0460">Magnesium</keyword>
<proteinExistence type="inferred from homology"/>
<evidence type="ECO:0000313" key="17">
    <source>
        <dbReference type="Proteomes" id="UP000008281"/>
    </source>
</evidence>
<feature type="domain" description="Protein kinase" evidence="15">
    <location>
        <begin position="111"/>
        <end position="354"/>
    </location>
</feature>
<keyword evidence="17" id="KW-1185">Reference proteome</keyword>
<evidence type="ECO:0000256" key="4">
    <source>
        <dbReference type="ARBA" id="ARBA00022723"/>
    </source>
</evidence>
<feature type="region of interest" description="Disordered" evidence="14">
    <location>
        <begin position="390"/>
        <end position="504"/>
    </location>
</feature>
<keyword evidence="3" id="KW-0808">Transferase</keyword>
<dbReference type="GO" id="GO:0110031">
    <property type="term" value="P:negative regulation of G2/MI transition of meiotic cell cycle"/>
    <property type="evidence" value="ECO:0007669"/>
    <property type="project" value="TreeGrafter"/>
</dbReference>
<accession>E3N3A1</accession>
<evidence type="ECO:0000256" key="6">
    <source>
        <dbReference type="ARBA" id="ARBA00022777"/>
    </source>
</evidence>
<dbReference type="InterPro" id="IPR008271">
    <property type="entry name" value="Ser/Thr_kinase_AS"/>
</dbReference>
<evidence type="ECO:0000256" key="2">
    <source>
        <dbReference type="ARBA" id="ARBA00022527"/>
    </source>
</evidence>
<dbReference type="GO" id="GO:0005737">
    <property type="term" value="C:cytoplasm"/>
    <property type="evidence" value="ECO:0007669"/>
    <property type="project" value="TreeGrafter"/>
</dbReference>
<dbReference type="eggNOG" id="KOG0601">
    <property type="taxonomic scope" value="Eukaryota"/>
</dbReference>
<dbReference type="InterPro" id="IPR017441">
    <property type="entry name" value="Protein_kinase_ATP_BS"/>
</dbReference>
<evidence type="ECO:0000256" key="1">
    <source>
        <dbReference type="ARBA" id="ARBA00012513"/>
    </source>
</evidence>
<dbReference type="InParanoid" id="E3N3A1"/>
<dbReference type="HOGENOM" id="CLU_584270_0_0_1"/>
<dbReference type="KEGG" id="crq:GCK72_004746"/>
<evidence type="ECO:0000256" key="8">
    <source>
        <dbReference type="ARBA" id="ARBA00022842"/>
    </source>
</evidence>
<dbReference type="InterPro" id="IPR011009">
    <property type="entry name" value="Kinase-like_dom_sf"/>
</dbReference>
<dbReference type="PROSITE" id="PS00108">
    <property type="entry name" value="PROTEIN_KINASE_ST"/>
    <property type="match status" value="1"/>
</dbReference>
<evidence type="ECO:0000256" key="7">
    <source>
        <dbReference type="ARBA" id="ARBA00022840"/>
    </source>
</evidence>
<feature type="compositionally biased region" description="Acidic residues" evidence="14">
    <location>
        <begin position="451"/>
        <end position="462"/>
    </location>
</feature>